<sequence>MTASRSCALRKPRGRAYNRSRLYAATPTAIAHAQDEYEVPIQPQNSFQV</sequence>
<organism evidence="1 2">
    <name type="scientific">Pseudomonas knackmussii (strain DSM 6978 / CCUG 54928 / LMG 23759 / B13)</name>
    <dbReference type="NCBI Taxonomy" id="1301098"/>
    <lineage>
        <taxon>Bacteria</taxon>
        <taxon>Pseudomonadati</taxon>
        <taxon>Pseudomonadota</taxon>
        <taxon>Gammaproteobacteria</taxon>
        <taxon>Pseudomonadales</taxon>
        <taxon>Pseudomonadaceae</taxon>
        <taxon>Pseudomonas</taxon>
    </lineage>
</organism>
<accession>A0A024HF00</accession>
<dbReference type="Proteomes" id="UP000025241">
    <property type="component" value="Chromosome I"/>
</dbReference>
<dbReference type="KEGG" id="pkc:PKB_2109"/>
<reference evidence="1 2" key="2">
    <citation type="submission" date="2014-05" db="EMBL/GenBank/DDBJ databases">
        <title>Genome sequence of the 3-chlorobenzoate degrading bacterium Pseudomonas knackmussii B13 shows multiple evidence for horizontal gene transfer.</title>
        <authorList>
            <person name="Miyazaki R."/>
            <person name="Bertelli C."/>
            <person name="Falquet L."/>
            <person name="Robinson-Rechavi M."/>
            <person name="Gharib W."/>
            <person name="Roy S."/>
            <person name="Van der Meer J.R."/>
        </authorList>
    </citation>
    <scope>NUCLEOTIDE SEQUENCE [LARGE SCALE GENOMIC DNA]</scope>
    <source>
        <strain evidence="1 2">B13</strain>
    </source>
</reference>
<evidence type="ECO:0000313" key="2">
    <source>
        <dbReference type="Proteomes" id="UP000025241"/>
    </source>
</evidence>
<gene>
    <name evidence="1" type="ORF">PKB_2109</name>
</gene>
<protein>
    <submittedName>
        <fullName evidence="1">Uncharacterized protein</fullName>
    </submittedName>
</protein>
<evidence type="ECO:0000313" key="1">
    <source>
        <dbReference type="EMBL" id="CDF83456.1"/>
    </source>
</evidence>
<reference evidence="1 2" key="1">
    <citation type="submission" date="2013-03" db="EMBL/GenBank/DDBJ databases">
        <authorList>
            <person name="Linke B."/>
        </authorList>
    </citation>
    <scope>NUCLEOTIDE SEQUENCE [LARGE SCALE GENOMIC DNA]</scope>
    <source>
        <strain evidence="1 2">B13</strain>
    </source>
</reference>
<name>A0A024HF00_PSEKB</name>
<dbReference type="EMBL" id="HG322950">
    <property type="protein sequence ID" value="CDF83456.1"/>
    <property type="molecule type" value="Genomic_DNA"/>
</dbReference>
<keyword evidence="2" id="KW-1185">Reference proteome</keyword>
<dbReference type="AlphaFoldDB" id="A0A024HF00"/>
<proteinExistence type="predicted"/>
<dbReference type="HOGENOM" id="CLU_3139685_0_0_6"/>